<dbReference type="SFLD" id="SFLDS00003">
    <property type="entry name" value="Haloacid_Dehalogenase"/>
    <property type="match status" value="1"/>
</dbReference>
<dbReference type="GO" id="GO:0016787">
    <property type="term" value="F:hydrolase activity"/>
    <property type="evidence" value="ECO:0007669"/>
    <property type="project" value="UniProtKB-KW"/>
</dbReference>
<dbReference type="Pfam" id="PF13419">
    <property type="entry name" value="HAD_2"/>
    <property type="match status" value="1"/>
</dbReference>
<dbReference type="PANTHER" id="PTHR43434:SF20">
    <property type="entry name" value="5'-NUCLEOTIDASE"/>
    <property type="match status" value="1"/>
</dbReference>
<dbReference type="Proteomes" id="UP000596145">
    <property type="component" value="Chromosome"/>
</dbReference>
<accession>A0A7T4EHM2</accession>
<dbReference type="Gene3D" id="1.10.150.240">
    <property type="entry name" value="Putative phosphatase, domain 2"/>
    <property type="match status" value="1"/>
</dbReference>
<name>A0A7T4EHM2_9CORY</name>
<dbReference type="InterPro" id="IPR006439">
    <property type="entry name" value="HAD-SF_hydro_IA"/>
</dbReference>
<evidence type="ECO:0000313" key="1">
    <source>
        <dbReference type="EMBL" id="QQB47545.1"/>
    </source>
</evidence>
<dbReference type="GO" id="GO:0004713">
    <property type="term" value="F:protein tyrosine kinase activity"/>
    <property type="evidence" value="ECO:0007669"/>
    <property type="project" value="TreeGrafter"/>
</dbReference>
<dbReference type="EMBL" id="CP066007">
    <property type="protein sequence ID" value="QQB47545.1"/>
    <property type="molecule type" value="Genomic_DNA"/>
</dbReference>
<organism evidence="1 2">
    <name type="scientific">Corynebacterium glucuronolyticum</name>
    <dbReference type="NCBI Taxonomy" id="39791"/>
    <lineage>
        <taxon>Bacteria</taxon>
        <taxon>Bacillati</taxon>
        <taxon>Actinomycetota</taxon>
        <taxon>Actinomycetes</taxon>
        <taxon>Mycobacteriales</taxon>
        <taxon>Corynebacteriaceae</taxon>
        <taxon>Corynebacterium</taxon>
    </lineage>
</organism>
<dbReference type="SUPFAM" id="SSF56784">
    <property type="entry name" value="HAD-like"/>
    <property type="match status" value="1"/>
</dbReference>
<dbReference type="InterPro" id="IPR023214">
    <property type="entry name" value="HAD_sf"/>
</dbReference>
<protein>
    <submittedName>
        <fullName evidence="1">HAD-IA family hydrolase</fullName>
    </submittedName>
</protein>
<proteinExistence type="predicted"/>
<dbReference type="OrthoDB" id="9776368at2"/>
<dbReference type="Gene3D" id="3.40.50.1000">
    <property type="entry name" value="HAD superfamily/HAD-like"/>
    <property type="match status" value="1"/>
</dbReference>
<evidence type="ECO:0000313" key="2">
    <source>
        <dbReference type="Proteomes" id="UP000596145"/>
    </source>
</evidence>
<dbReference type="SFLD" id="SFLDG01129">
    <property type="entry name" value="C1.5:_HAD__Beta-PGM__Phosphata"/>
    <property type="match status" value="1"/>
</dbReference>
<reference evidence="1 2" key="1">
    <citation type="submission" date="2020-12" db="EMBL/GenBank/DDBJ databases">
        <title>FDA dAtabase for Regulatory Grade micrObial Sequences (FDA-ARGOS): Supporting development and validation of Infectious Disease Dx tests.</title>
        <authorList>
            <person name="Sproer C."/>
            <person name="Gronow S."/>
            <person name="Severitt S."/>
            <person name="Schroder I."/>
            <person name="Tallon L."/>
            <person name="Sadzewicz L."/>
            <person name="Zhao X."/>
            <person name="Boylan J."/>
            <person name="Ott S."/>
            <person name="Bowen H."/>
            <person name="Vavikolanu K."/>
            <person name="Mehta A."/>
            <person name="Aluvathingal J."/>
            <person name="Nadendla S."/>
            <person name="Lowell S."/>
            <person name="Myers T."/>
            <person name="Yan Y."/>
            <person name="Sichtig H."/>
        </authorList>
    </citation>
    <scope>NUCLEOTIDE SEQUENCE [LARGE SCALE GENOMIC DNA]</scope>
    <source>
        <strain evidence="1 2">FDAARGOS_1053</strain>
    </source>
</reference>
<dbReference type="AlphaFoldDB" id="A0A7T4EHM2"/>
<dbReference type="InterPro" id="IPR041492">
    <property type="entry name" value="HAD_2"/>
</dbReference>
<dbReference type="InterPro" id="IPR023198">
    <property type="entry name" value="PGP-like_dom2"/>
</dbReference>
<dbReference type="PANTHER" id="PTHR43434">
    <property type="entry name" value="PHOSPHOGLYCOLATE PHOSPHATASE"/>
    <property type="match status" value="1"/>
</dbReference>
<sequence>MKGIMKTLLIDVDGTLIDSFPGIRASFLSALDDLGINHPDEEFVSSIVGPPMEQTMMRLGLSADQAAAGLRLYLGHYGEDGWDNSAPFDGMTEFLAWAKHAGFQLVTATSKGEEFARKTLERYAMLDYFDFFAAAEEDGPRRTKEKVIRYALDNLPHPATTDEMLLIGDRIHDIDGARQFGIPAVLVEWGYGTPSEHRQAHHVVATPDELKEYVHDWSEA</sequence>
<dbReference type="GO" id="GO:0005829">
    <property type="term" value="C:cytosol"/>
    <property type="evidence" value="ECO:0007669"/>
    <property type="project" value="TreeGrafter"/>
</dbReference>
<gene>
    <name evidence="1" type="ORF">I6I10_06640</name>
</gene>
<dbReference type="InterPro" id="IPR050155">
    <property type="entry name" value="HAD-like_hydrolase_sf"/>
</dbReference>
<dbReference type="NCBIfam" id="TIGR01549">
    <property type="entry name" value="HAD-SF-IA-v1"/>
    <property type="match status" value="1"/>
</dbReference>
<dbReference type="RefSeq" id="WP_084036804.1">
    <property type="nucleotide sequence ID" value="NZ_CP066007.1"/>
</dbReference>
<dbReference type="InterPro" id="IPR036412">
    <property type="entry name" value="HAD-like_sf"/>
</dbReference>
<keyword evidence="1" id="KW-0378">Hydrolase</keyword>